<organism evidence="2 3">
    <name type="scientific">Arenicella chitinivorans</name>
    <dbReference type="NCBI Taxonomy" id="1329800"/>
    <lineage>
        <taxon>Bacteria</taxon>
        <taxon>Pseudomonadati</taxon>
        <taxon>Pseudomonadota</taxon>
        <taxon>Gammaproteobacteria</taxon>
        <taxon>Arenicellales</taxon>
        <taxon>Arenicellaceae</taxon>
        <taxon>Arenicella</taxon>
    </lineage>
</organism>
<dbReference type="Proteomes" id="UP000614811">
    <property type="component" value="Unassembled WGS sequence"/>
</dbReference>
<protein>
    <submittedName>
        <fullName evidence="2">Uncharacterized protein</fullName>
    </submittedName>
</protein>
<evidence type="ECO:0000313" key="3">
    <source>
        <dbReference type="Proteomes" id="UP000614811"/>
    </source>
</evidence>
<proteinExistence type="predicted"/>
<gene>
    <name evidence="2" type="ORF">GCM10008090_13110</name>
</gene>
<feature type="chain" id="PRO_5037410070" evidence="1">
    <location>
        <begin position="26"/>
        <end position="236"/>
    </location>
</feature>
<name>A0A918VL06_9GAMM</name>
<sequence>MVIMIHNTQIKLLFVSLLLVAPAHSAEWNITQSTALRNAPTMTQVNSANAKQAINGISVDLANDDVVNSLQNTLFGFSSITMTQSGVDGNSSVQAVNLMEGRSIQNALQATTGFSSVTMTQDADLGGSNTQAANYAKADQSIENLAQSAVGNRWNAAPQAAGSVQALNYAEASQYYGVIAQSAILFKLNANLSAGELRVNSIQGGTGSAGLLVQSSFIKRVSTQGRGVLSINHVAP</sequence>
<reference evidence="2" key="2">
    <citation type="submission" date="2020-09" db="EMBL/GenBank/DDBJ databases">
        <authorList>
            <person name="Sun Q."/>
            <person name="Kim S."/>
        </authorList>
    </citation>
    <scope>NUCLEOTIDE SEQUENCE</scope>
    <source>
        <strain evidence="2">KCTC 12711</strain>
    </source>
</reference>
<comment type="caution">
    <text evidence="2">The sequence shown here is derived from an EMBL/GenBank/DDBJ whole genome shotgun (WGS) entry which is preliminary data.</text>
</comment>
<reference evidence="2" key="1">
    <citation type="journal article" date="2014" name="Int. J. Syst. Evol. Microbiol.">
        <title>Complete genome sequence of Corynebacterium casei LMG S-19264T (=DSM 44701T), isolated from a smear-ripened cheese.</title>
        <authorList>
            <consortium name="US DOE Joint Genome Institute (JGI-PGF)"/>
            <person name="Walter F."/>
            <person name="Albersmeier A."/>
            <person name="Kalinowski J."/>
            <person name="Ruckert C."/>
        </authorList>
    </citation>
    <scope>NUCLEOTIDE SEQUENCE</scope>
    <source>
        <strain evidence="2">KCTC 12711</strain>
    </source>
</reference>
<evidence type="ECO:0000256" key="1">
    <source>
        <dbReference type="SAM" id="SignalP"/>
    </source>
</evidence>
<dbReference type="EMBL" id="BMXA01000002">
    <property type="protein sequence ID" value="GHA04967.1"/>
    <property type="molecule type" value="Genomic_DNA"/>
</dbReference>
<accession>A0A918VL06</accession>
<keyword evidence="3" id="KW-1185">Reference proteome</keyword>
<dbReference type="AlphaFoldDB" id="A0A918VL06"/>
<evidence type="ECO:0000313" key="2">
    <source>
        <dbReference type="EMBL" id="GHA04967.1"/>
    </source>
</evidence>
<keyword evidence="1" id="KW-0732">Signal</keyword>
<feature type="signal peptide" evidence="1">
    <location>
        <begin position="1"/>
        <end position="25"/>
    </location>
</feature>